<organism evidence="2 3">
    <name type="scientific">Roseateles amylovorans</name>
    <dbReference type="NCBI Taxonomy" id="2978473"/>
    <lineage>
        <taxon>Bacteria</taxon>
        <taxon>Pseudomonadati</taxon>
        <taxon>Pseudomonadota</taxon>
        <taxon>Betaproteobacteria</taxon>
        <taxon>Burkholderiales</taxon>
        <taxon>Sphaerotilaceae</taxon>
        <taxon>Roseateles</taxon>
    </lineage>
</organism>
<dbReference type="InterPro" id="IPR036779">
    <property type="entry name" value="LysM_dom_sf"/>
</dbReference>
<protein>
    <submittedName>
        <fullName evidence="2">LysM peptidoglycan-binding domain-containing protein</fullName>
    </submittedName>
</protein>
<dbReference type="CDD" id="cd00118">
    <property type="entry name" value="LysM"/>
    <property type="match status" value="1"/>
</dbReference>
<dbReference type="Gene3D" id="3.10.350.10">
    <property type="entry name" value="LysM domain"/>
    <property type="match status" value="1"/>
</dbReference>
<dbReference type="InterPro" id="IPR045361">
    <property type="entry name" value="CIS_tube_prot_N"/>
</dbReference>
<dbReference type="EMBL" id="CP104562">
    <property type="protein sequence ID" value="UZH44151.1"/>
    <property type="molecule type" value="Genomic_DNA"/>
</dbReference>
<dbReference type="InterPro" id="IPR018392">
    <property type="entry name" value="LysM"/>
</dbReference>
<dbReference type="Pfam" id="PF19266">
    <property type="entry name" value="CIS_tube"/>
    <property type="match status" value="1"/>
</dbReference>
<proteinExistence type="predicted"/>
<reference evidence="2" key="1">
    <citation type="submission" date="2022-10" db="EMBL/GenBank/DDBJ databases">
        <title>Characterization and whole genome sequencing of a new Roseateles species, isolated from fresh water.</title>
        <authorList>
            <person name="Guliayeva D.Y."/>
            <person name="Akhremchuk A.E."/>
            <person name="Sikolenko M.A."/>
            <person name="Valentovich L.N."/>
            <person name="Sidarenka A.V."/>
        </authorList>
    </citation>
    <scope>NUCLEOTIDE SEQUENCE</scope>
    <source>
        <strain evidence="2">BIM B-1768</strain>
    </source>
</reference>
<dbReference type="RefSeq" id="WP_261758981.1">
    <property type="nucleotide sequence ID" value="NZ_CP104562.2"/>
</dbReference>
<evidence type="ECO:0000259" key="1">
    <source>
        <dbReference type="Pfam" id="PF19266"/>
    </source>
</evidence>
<accession>A0ABY6NLZ9</accession>
<keyword evidence="3" id="KW-1185">Reference proteome</keyword>
<feature type="domain" description="Contractile injection system tube protein N-terminal" evidence="1">
    <location>
        <begin position="4"/>
        <end position="162"/>
    </location>
</feature>
<evidence type="ECO:0000313" key="3">
    <source>
        <dbReference type="Proteomes" id="UP001064933"/>
    </source>
</evidence>
<evidence type="ECO:0000313" key="2">
    <source>
        <dbReference type="EMBL" id="UZH44151.1"/>
    </source>
</evidence>
<sequence length="278" mass="28794">MTALTRAKLIELDAGFKKEKPGGVRVEVQFNPETLKLTFANEIKQPEGGDQQAGNNGRQFVGAGTTKLALQLWFDVTAMEKNAVDDVRRLTTKVIHFMTPQNADEDPNKKVPPGVRFQWGTFLFDGMVESLEESLEFFSPDGKPLRASISLTLSQQKILEAQFKGAGRVPVRPGHAPPGHAPLKAALQGDSLQAIAGRLSKGDWQGIAAANGIEDPLRMAPGQLVNLQASVGGGSTGGASFGASLGASFGGGASVGNSSGGGGLNASLGGASATLSIG</sequence>
<name>A0ABY6NLZ9_9BURK</name>
<gene>
    <name evidence="2" type="ORF">N4261_04275</name>
</gene>
<dbReference type="Proteomes" id="UP001064933">
    <property type="component" value="Chromosome"/>
</dbReference>